<dbReference type="PROSITE" id="PS50929">
    <property type="entry name" value="ABC_TM1F"/>
    <property type="match status" value="1"/>
</dbReference>
<feature type="domain" description="ABC transmembrane type-1" evidence="7">
    <location>
        <begin position="11"/>
        <end position="270"/>
    </location>
</feature>
<name>A0ABV4CH77_9PSEU</name>
<evidence type="ECO:0000256" key="3">
    <source>
        <dbReference type="ARBA" id="ARBA00022989"/>
    </source>
</evidence>
<dbReference type="InterPro" id="IPR011527">
    <property type="entry name" value="ABC1_TM_dom"/>
</dbReference>
<evidence type="ECO:0000256" key="1">
    <source>
        <dbReference type="ARBA" id="ARBA00004651"/>
    </source>
</evidence>
<sequence length="539" mass="56246">MPDLLTGGRRAMFAVLVSTGAGQAALAGITAVTMPRLMQADDPGHRWTALGVLLLAALGVGLVRVLERVFAEKLAQDYVHEMRAGLVASSLAGADGPSLGTTIARTTNDLSAIRNWVAWGIAPLAGGIPLIVGVVVVLAVMHPMLALAVLAPVLVLCGGLALLARPAFSRARAVRKARGRLASHVSDTVAAGSSIRAGGGIHRELKKIDQLSTNVGAAAVHRSKVAGYLRGIAAATAAVSTLCVITAGSWAGIDHASIATAITVVGVLAAPTHDLGRVVEYRQSYLAARRILSPALAPGAGAARRRWPRGGSSGTDRGAAPSEVHVSELRIGRVDAPGLIAAPGARVVLRSQDPERVDAVLGFLAGVDGRAKAWVRVAGRDLGDRSPTERRSQVGYAARGLAVERGTIARAVRYRNPDSKRPVWPALRDVGLEERVAALPDRERTKLRRGGEPLSLPELARLQLARALHEEPPLLVLDHIDDQLGADGRALLGRLLADYPGVVVLATDVPATIVPDHQVWDLDAGSAPGRAVLAGFGRR</sequence>
<evidence type="ECO:0000313" key="8">
    <source>
        <dbReference type="EMBL" id="MEY8038769.1"/>
    </source>
</evidence>
<feature type="transmembrane region" description="Helical" evidence="6">
    <location>
        <begin position="12"/>
        <end position="35"/>
    </location>
</feature>
<evidence type="ECO:0000256" key="4">
    <source>
        <dbReference type="ARBA" id="ARBA00023136"/>
    </source>
</evidence>
<dbReference type="PANTHER" id="PTHR24221">
    <property type="entry name" value="ATP-BINDING CASSETTE SUB-FAMILY B"/>
    <property type="match status" value="1"/>
</dbReference>
<keyword evidence="9" id="KW-1185">Reference proteome</keyword>
<dbReference type="InterPro" id="IPR039421">
    <property type="entry name" value="Type_1_exporter"/>
</dbReference>
<evidence type="ECO:0000313" key="9">
    <source>
        <dbReference type="Proteomes" id="UP001564626"/>
    </source>
</evidence>
<organism evidence="8 9">
    <name type="scientific">Saccharopolyspora cebuensis</name>
    <dbReference type="NCBI Taxonomy" id="418759"/>
    <lineage>
        <taxon>Bacteria</taxon>
        <taxon>Bacillati</taxon>
        <taxon>Actinomycetota</taxon>
        <taxon>Actinomycetes</taxon>
        <taxon>Pseudonocardiales</taxon>
        <taxon>Pseudonocardiaceae</taxon>
        <taxon>Saccharopolyspora</taxon>
    </lineage>
</organism>
<keyword evidence="4 6" id="KW-0472">Membrane</keyword>
<dbReference type="SUPFAM" id="SSF52540">
    <property type="entry name" value="P-loop containing nucleoside triphosphate hydrolases"/>
    <property type="match status" value="1"/>
</dbReference>
<feature type="transmembrane region" description="Helical" evidence="6">
    <location>
        <begin position="232"/>
        <end position="253"/>
    </location>
</feature>
<evidence type="ECO:0000259" key="7">
    <source>
        <dbReference type="PROSITE" id="PS50929"/>
    </source>
</evidence>
<dbReference type="PANTHER" id="PTHR24221:SF654">
    <property type="entry name" value="ATP-BINDING CASSETTE SUB-FAMILY B MEMBER 6"/>
    <property type="match status" value="1"/>
</dbReference>
<evidence type="ECO:0000256" key="2">
    <source>
        <dbReference type="ARBA" id="ARBA00022692"/>
    </source>
</evidence>
<dbReference type="RefSeq" id="WP_345367722.1">
    <property type="nucleotide sequence ID" value="NZ_BAABII010000019.1"/>
</dbReference>
<accession>A0ABV4CH77</accession>
<dbReference type="InterPro" id="IPR036640">
    <property type="entry name" value="ABC1_TM_sf"/>
</dbReference>
<feature type="transmembrane region" description="Helical" evidence="6">
    <location>
        <begin position="145"/>
        <end position="168"/>
    </location>
</feature>
<comment type="subcellular location">
    <subcellularLocation>
        <location evidence="1">Cell membrane</location>
        <topology evidence="1">Multi-pass membrane protein</topology>
    </subcellularLocation>
</comment>
<gene>
    <name evidence="8" type="ORF">AB8O55_05110</name>
</gene>
<feature type="transmembrane region" description="Helical" evidence="6">
    <location>
        <begin position="116"/>
        <end position="139"/>
    </location>
</feature>
<dbReference type="SUPFAM" id="SSF90123">
    <property type="entry name" value="ABC transporter transmembrane region"/>
    <property type="match status" value="1"/>
</dbReference>
<dbReference type="Proteomes" id="UP001564626">
    <property type="component" value="Unassembled WGS sequence"/>
</dbReference>
<keyword evidence="2 6" id="KW-0812">Transmembrane</keyword>
<dbReference type="InterPro" id="IPR027417">
    <property type="entry name" value="P-loop_NTPase"/>
</dbReference>
<dbReference type="Gene3D" id="1.20.1560.10">
    <property type="entry name" value="ABC transporter type 1, transmembrane domain"/>
    <property type="match status" value="1"/>
</dbReference>
<feature type="region of interest" description="Disordered" evidence="5">
    <location>
        <begin position="301"/>
        <end position="321"/>
    </location>
</feature>
<feature type="transmembrane region" description="Helical" evidence="6">
    <location>
        <begin position="47"/>
        <end position="66"/>
    </location>
</feature>
<evidence type="ECO:0000256" key="5">
    <source>
        <dbReference type="SAM" id="MobiDB-lite"/>
    </source>
</evidence>
<protein>
    <submittedName>
        <fullName evidence="8">ABC transporter transmembrane domain-containing protein</fullName>
    </submittedName>
</protein>
<dbReference type="Pfam" id="PF00664">
    <property type="entry name" value="ABC_membrane"/>
    <property type="match status" value="1"/>
</dbReference>
<keyword evidence="3 6" id="KW-1133">Transmembrane helix</keyword>
<dbReference type="EMBL" id="JBGEHV010000006">
    <property type="protein sequence ID" value="MEY8038769.1"/>
    <property type="molecule type" value="Genomic_DNA"/>
</dbReference>
<evidence type="ECO:0000256" key="6">
    <source>
        <dbReference type="SAM" id="Phobius"/>
    </source>
</evidence>
<reference evidence="8 9" key="1">
    <citation type="submission" date="2024-08" db="EMBL/GenBank/DDBJ databases">
        <title>Genome mining of Saccharopolyspora cebuensis PGLac3 from Nigerian medicinal plant.</title>
        <authorList>
            <person name="Ezeobiora C.E."/>
            <person name="Igbokwe N.H."/>
            <person name="Amin D.H."/>
            <person name="Mendie U.E."/>
        </authorList>
    </citation>
    <scope>NUCLEOTIDE SEQUENCE [LARGE SCALE GENOMIC DNA]</scope>
    <source>
        <strain evidence="8 9">PGLac3</strain>
    </source>
</reference>
<proteinExistence type="predicted"/>
<comment type="caution">
    <text evidence="8">The sequence shown here is derived from an EMBL/GenBank/DDBJ whole genome shotgun (WGS) entry which is preliminary data.</text>
</comment>
<dbReference type="Gene3D" id="3.40.50.300">
    <property type="entry name" value="P-loop containing nucleotide triphosphate hydrolases"/>
    <property type="match status" value="1"/>
</dbReference>